<dbReference type="HOGENOM" id="CLU_2244090_0_0_11"/>
<dbReference type="Proteomes" id="UP000000771">
    <property type="component" value="Chromosome"/>
</dbReference>
<organism evidence="1 2">
    <name type="scientific">Acidimicrobium ferrooxidans (strain DSM 10331 / JCM 15462 / NBRC 103882 / ICP)</name>
    <dbReference type="NCBI Taxonomy" id="525909"/>
    <lineage>
        <taxon>Bacteria</taxon>
        <taxon>Bacillati</taxon>
        <taxon>Actinomycetota</taxon>
        <taxon>Acidimicrobiia</taxon>
        <taxon>Acidimicrobiales</taxon>
        <taxon>Acidimicrobiaceae</taxon>
        <taxon>Acidimicrobium</taxon>
    </lineage>
</organism>
<evidence type="ECO:0000313" key="2">
    <source>
        <dbReference type="Proteomes" id="UP000000771"/>
    </source>
</evidence>
<protein>
    <submittedName>
        <fullName evidence="1">Uncharacterized protein</fullName>
    </submittedName>
</protein>
<proteinExistence type="predicted"/>
<sequence length="104" mass="10827">MPGPVPIAEVLAKLDTAQRAGVDVVRRGELKTVVREALGPALVRRCSLVRLAEDEIVLGAGGAGLVALRGAAARLRVALAEAGYQGELRLVAIPGEPRPWSQLG</sequence>
<dbReference type="KEGG" id="afo:Afer_0004"/>
<dbReference type="STRING" id="525909.Afer_0004"/>
<reference evidence="1 2" key="1">
    <citation type="journal article" date="2009" name="Stand. Genomic Sci.">
        <title>Complete genome sequence of Acidimicrobium ferrooxidans type strain (ICP).</title>
        <authorList>
            <person name="Clum A."/>
            <person name="Nolan M."/>
            <person name="Lang E."/>
            <person name="Glavina Del Rio T."/>
            <person name="Tice H."/>
            <person name="Copeland A."/>
            <person name="Cheng J.F."/>
            <person name="Lucas S."/>
            <person name="Chen F."/>
            <person name="Bruce D."/>
            <person name="Goodwin L."/>
            <person name="Pitluck S."/>
            <person name="Ivanova N."/>
            <person name="Mavrommatis K."/>
            <person name="Mikhailova N."/>
            <person name="Pati A."/>
            <person name="Chen A."/>
            <person name="Palaniappan K."/>
            <person name="Goker M."/>
            <person name="Spring S."/>
            <person name="Land M."/>
            <person name="Hauser L."/>
            <person name="Chang Y.J."/>
            <person name="Jeffries C.C."/>
            <person name="Chain P."/>
            <person name="Bristow J."/>
            <person name="Eisen J.A."/>
            <person name="Markowitz V."/>
            <person name="Hugenholtz P."/>
            <person name="Kyrpides N.C."/>
            <person name="Klenk H.P."/>
            <person name="Lapidus A."/>
        </authorList>
    </citation>
    <scope>NUCLEOTIDE SEQUENCE [LARGE SCALE GENOMIC DNA]</scope>
    <source>
        <strain evidence="2">DSM 10331 / JCM 15462 / NBRC 103882 / ICP</strain>
    </source>
</reference>
<keyword evidence="2" id="KW-1185">Reference proteome</keyword>
<dbReference type="EMBL" id="CP001631">
    <property type="protein sequence ID" value="ACU52979.1"/>
    <property type="molecule type" value="Genomic_DNA"/>
</dbReference>
<gene>
    <name evidence="1" type="ordered locus">Afer_0004</name>
</gene>
<dbReference type="AlphaFoldDB" id="C7M117"/>
<accession>C7M117</accession>
<name>C7M117_ACIFD</name>
<evidence type="ECO:0000313" key="1">
    <source>
        <dbReference type="EMBL" id="ACU52979.1"/>
    </source>
</evidence>